<dbReference type="InterPro" id="IPR050300">
    <property type="entry name" value="GDXG_lipolytic_enzyme"/>
</dbReference>
<dbReference type="InterPro" id="IPR049492">
    <property type="entry name" value="BD-FAE-like_dom"/>
</dbReference>
<gene>
    <name evidence="5" type="ORF">K461DRAFT_228136</name>
</gene>
<accession>A0A9P4J0K1</accession>
<evidence type="ECO:0000259" key="4">
    <source>
        <dbReference type="Pfam" id="PF20434"/>
    </source>
</evidence>
<evidence type="ECO:0000256" key="1">
    <source>
        <dbReference type="ARBA" id="ARBA00022801"/>
    </source>
</evidence>
<comment type="subunit">
    <text evidence="3">Homodimer.</text>
</comment>
<keyword evidence="1 3" id="KW-0378">Hydrolase</keyword>
<feature type="short sequence motif" description="HGGXW" evidence="3">
    <location>
        <begin position="44"/>
        <end position="48"/>
    </location>
</feature>
<feature type="active site" evidence="3">
    <location>
        <position position="284"/>
    </location>
</feature>
<organism evidence="5 6">
    <name type="scientific">Myriangium duriaei CBS 260.36</name>
    <dbReference type="NCBI Taxonomy" id="1168546"/>
    <lineage>
        <taxon>Eukaryota</taxon>
        <taxon>Fungi</taxon>
        <taxon>Dikarya</taxon>
        <taxon>Ascomycota</taxon>
        <taxon>Pezizomycotina</taxon>
        <taxon>Dothideomycetes</taxon>
        <taxon>Dothideomycetidae</taxon>
        <taxon>Myriangiales</taxon>
        <taxon>Myriangiaceae</taxon>
        <taxon>Myriangium</taxon>
    </lineage>
</organism>
<name>A0A9P4J0K1_9PEZI</name>
<comment type="pathway">
    <text evidence="3">Amino-acid degradation; L-tryptophan degradation via kynurenine pathway; L-kynurenine from L-tryptophan: step 2/2.</text>
</comment>
<comment type="caution">
    <text evidence="5">The sequence shown here is derived from an EMBL/GenBank/DDBJ whole genome shotgun (WGS) entry which is preliminary data.</text>
</comment>
<dbReference type="EMBL" id="ML996088">
    <property type="protein sequence ID" value="KAF2151247.1"/>
    <property type="molecule type" value="Genomic_DNA"/>
</dbReference>
<comment type="catalytic activity">
    <reaction evidence="3">
        <text>N-formyl-L-kynurenine + H2O = L-kynurenine + formate + H(+)</text>
        <dbReference type="Rhea" id="RHEA:13009"/>
        <dbReference type="ChEBI" id="CHEBI:15377"/>
        <dbReference type="ChEBI" id="CHEBI:15378"/>
        <dbReference type="ChEBI" id="CHEBI:15740"/>
        <dbReference type="ChEBI" id="CHEBI:57959"/>
        <dbReference type="ChEBI" id="CHEBI:58629"/>
        <dbReference type="EC" id="3.5.1.9"/>
    </reaction>
</comment>
<dbReference type="SUPFAM" id="SSF53474">
    <property type="entry name" value="alpha/beta-Hydrolases"/>
    <property type="match status" value="1"/>
</dbReference>
<dbReference type="PANTHER" id="PTHR48081">
    <property type="entry name" value="AB HYDROLASE SUPERFAMILY PROTEIN C4A8.06C"/>
    <property type="match status" value="1"/>
</dbReference>
<proteinExistence type="inferred from homology"/>
<comment type="function">
    <text evidence="3">Catalyzes the hydrolysis of N-formyl-L-kynurenine to L-kynurenine, the second step in the kynurenine pathway of tryptophan degradation. Kynurenine may be further oxidized to nicotinic acid, NAD(H) and NADP(H). Required for elimination of toxic metabolites.</text>
</comment>
<dbReference type="InterPro" id="IPR029058">
    <property type="entry name" value="AB_hydrolase_fold"/>
</dbReference>
<dbReference type="HAMAP" id="MF_03014">
    <property type="entry name" value="KFase"/>
    <property type="match status" value="1"/>
</dbReference>
<dbReference type="PANTHER" id="PTHR48081:SF33">
    <property type="entry name" value="KYNURENINE FORMAMIDASE"/>
    <property type="match status" value="1"/>
</dbReference>
<evidence type="ECO:0000256" key="2">
    <source>
        <dbReference type="ARBA" id="ARBA00023079"/>
    </source>
</evidence>
<dbReference type="Gene3D" id="3.40.50.1820">
    <property type="entry name" value="alpha/beta hydrolase"/>
    <property type="match status" value="1"/>
</dbReference>
<dbReference type="Pfam" id="PF20434">
    <property type="entry name" value="BD-FAE"/>
    <property type="match status" value="1"/>
</dbReference>
<evidence type="ECO:0000313" key="5">
    <source>
        <dbReference type="EMBL" id="KAF2151247.1"/>
    </source>
</evidence>
<protein>
    <recommendedName>
        <fullName evidence="3">Kynurenine formamidase</fullName>
        <shortName evidence="3">KFA</shortName>
        <shortName evidence="3">KFase</shortName>
        <ecNumber evidence="3">3.5.1.9</ecNumber>
    </recommendedName>
    <alternativeName>
        <fullName evidence="3">Arylformamidase</fullName>
    </alternativeName>
    <alternativeName>
        <fullName evidence="3">N-formylkynurenine formamidase</fullName>
        <shortName evidence="3">FKF</shortName>
    </alternativeName>
</protein>
<dbReference type="GO" id="GO:0034354">
    <property type="term" value="P:'de novo' NAD+ biosynthetic process from L-tryptophan"/>
    <property type="evidence" value="ECO:0007669"/>
    <property type="project" value="UniProtKB-UniRule"/>
</dbReference>
<keyword evidence="2 3" id="KW-0823">Tryptophan catabolism</keyword>
<keyword evidence="6" id="KW-1185">Reference proteome</keyword>
<dbReference type="GO" id="GO:0004061">
    <property type="term" value="F:arylformamidase activity"/>
    <property type="evidence" value="ECO:0007669"/>
    <property type="project" value="UniProtKB-UniRule"/>
</dbReference>
<dbReference type="EC" id="3.5.1.9" evidence="3"/>
<dbReference type="OrthoDB" id="420264at2759"/>
<comment type="similarity">
    <text evidence="3">Belongs to the kynurenine formamidase family.</text>
</comment>
<evidence type="ECO:0000256" key="3">
    <source>
        <dbReference type="HAMAP-Rule" id="MF_03014"/>
    </source>
</evidence>
<dbReference type="AlphaFoldDB" id="A0A9P4J0K1"/>
<evidence type="ECO:0000313" key="6">
    <source>
        <dbReference type="Proteomes" id="UP000799439"/>
    </source>
</evidence>
<dbReference type="GO" id="GO:0019441">
    <property type="term" value="P:L-tryptophan catabolic process to kynurenine"/>
    <property type="evidence" value="ECO:0007669"/>
    <property type="project" value="UniProtKB-UniRule"/>
</dbReference>
<reference evidence="5" key="1">
    <citation type="journal article" date="2020" name="Stud. Mycol.">
        <title>101 Dothideomycetes genomes: a test case for predicting lifestyles and emergence of pathogens.</title>
        <authorList>
            <person name="Haridas S."/>
            <person name="Albert R."/>
            <person name="Binder M."/>
            <person name="Bloem J."/>
            <person name="Labutti K."/>
            <person name="Salamov A."/>
            <person name="Andreopoulos B."/>
            <person name="Baker S."/>
            <person name="Barry K."/>
            <person name="Bills G."/>
            <person name="Bluhm B."/>
            <person name="Cannon C."/>
            <person name="Castanera R."/>
            <person name="Culley D."/>
            <person name="Daum C."/>
            <person name="Ezra D."/>
            <person name="Gonzalez J."/>
            <person name="Henrissat B."/>
            <person name="Kuo A."/>
            <person name="Liang C."/>
            <person name="Lipzen A."/>
            <person name="Lutzoni F."/>
            <person name="Magnuson J."/>
            <person name="Mondo S."/>
            <person name="Nolan M."/>
            <person name="Ohm R."/>
            <person name="Pangilinan J."/>
            <person name="Park H.-J."/>
            <person name="Ramirez L."/>
            <person name="Alfaro M."/>
            <person name="Sun H."/>
            <person name="Tritt A."/>
            <person name="Yoshinaga Y."/>
            <person name="Zwiers L.-H."/>
            <person name="Turgeon B."/>
            <person name="Goodwin S."/>
            <person name="Spatafora J."/>
            <person name="Crous P."/>
            <person name="Grigoriev I."/>
        </authorList>
    </citation>
    <scope>NUCLEOTIDE SEQUENCE</scope>
    <source>
        <strain evidence="5">CBS 260.36</strain>
    </source>
</reference>
<feature type="active site" description="Nucleophile" evidence="3">
    <location>
        <position position="128"/>
    </location>
</feature>
<feature type="active site" evidence="3">
    <location>
        <position position="241"/>
    </location>
</feature>
<sequence>MADHIQPEILENTPYGNESPLQNLDICILDKTPSPRKLWIIYIHGGAWRDPLITSTSFAPTRSLLLTSPSASHISALASLNYRLSPHPSHPSSNHARHPDHINDILLALSHLQSTYSFTDNYILVGHSCGATLALQVAMSRVWNQLGPGAGLRTDTSVPQPVPPIAVLGVEGIYDLPALIRNNPHPVYAEFVAGAFGEATQPDGKGGEVDVWAGVSPTAGDFKKGTWETGRYVMLAHSRNDGLVEWEQVVAMERRFKHRGWKRGVGRRGTQEAGCEVLELAGEHDQIWQEGKELSRAIETCVSKVVTLLE</sequence>
<feature type="domain" description="BD-FAE-like" evidence="4">
    <location>
        <begin position="24"/>
        <end position="185"/>
    </location>
</feature>
<dbReference type="Proteomes" id="UP000799439">
    <property type="component" value="Unassembled WGS sequence"/>
</dbReference>
<comment type="domain">
    <text evidence="3">The main chain amide nitrogen atoms of the second glycine and its adjacent residue in the HGGXW motif define the oxyanion hole, and stabilize the oxyanion that forms during the nucleophilic attack by the catalytic serine during substrate cleavage.</text>
</comment>
<dbReference type="InterPro" id="IPR027519">
    <property type="entry name" value="KFase_ver/fungi-typ"/>
</dbReference>